<evidence type="ECO:0008006" key="3">
    <source>
        <dbReference type="Google" id="ProtNLM"/>
    </source>
</evidence>
<evidence type="ECO:0000313" key="2">
    <source>
        <dbReference type="Proteomes" id="UP001596547"/>
    </source>
</evidence>
<dbReference type="AlphaFoldDB" id="A0ABD6A8E6"/>
<keyword evidence="2" id="KW-1185">Reference proteome</keyword>
<protein>
    <recommendedName>
        <fullName evidence="3">DUF1059 domain-containing protein</fullName>
    </recommendedName>
</protein>
<evidence type="ECO:0000313" key="1">
    <source>
        <dbReference type="EMBL" id="MFC7316460.1"/>
    </source>
</evidence>
<dbReference type="EMBL" id="JBHTBF010000002">
    <property type="protein sequence ID" value="MFC7316460.1"/>
    <property type="molecule type" value="Genomic_DNA"/>
</dbReference>
<accession>A0ABD6A8E6</accession>
<reference evidence="1 2" key="1">
    <citation type="journal article" date="2019" name="Int. J. Syst. Evol. Microbiol.">
        <title>The Global Catalogue of Microorganisms (GCM) 10K type strain sequencing project: providing services to taxonomists for standard genome sequencing and annotation.</title>
        <authorList>
            <consortium name="The Broad Institute Genomics Platform"/>
            <consortium name="The Broad Institute Genome Sequencing Center for Infectious Disease"/>
            <person name="Wu L."/>
            <person name="Ma J."/>
        </authorList>
    </citation>
    <scope>NUCLEOTIDE SEQUENCE [LARGE SCALE GENOMIC DNA]</scope>
    <source>
        <strain evidence="1 2">PSR21</strain>
    </source>
</reference>
<dbReference type="Proteomes" id="UP001596547">
    <property type="component" value="Unassembled WGS sequence"/>
</dbReference>
<comment type="caution">
    <text evidence="1">The sequence shown here is derived from an EMBL/GenBank/DDBJ whole genome shotgun (WGS) entry which is preliminary data.</text>
</comment>
<gene>
    <name evidence="1" type="ORF">ACFQPE_06565</name>
</gene>
<dbReference type="GeneID" id="79313821"/>
<proteinExistence type="predicted"/>
<name>A0ABD6A8E6_9EURY</name>
<dbReference type="RefSeq" id="WP_276304282.1">
    <property type="nucleotide sequence ID" value="NZ_CP119992.1"/>
</dbReference>
<sequence>MVWEFQCPVDDCEYSNRDNEEAVVIEGAQEHVRDAHGDMPTRDEVEEYVIGPG</sequence>
<organism evidence="1 2">
    <name type="scientific">Halomarina halobia</name>
    <dbReference type="NCBI Taxonomy" id="3033386"/>
    <lineage>
        <taxon>Archaea</taxon>
        <taxon>Methanobacteriati</taxon>
        <taxon>Methanobacteriota</taxon>
        <taxon>Stenosarchaea group</taxon>
        <taxon>Halobacteria</taxon>
        <taxon>Halobacteriales</taxon>
        <taxon>Natronomonadaceae</taxon>
        <taxon>Halomarina</taxon>
    </lineage>
</organism>